<evidence type="ECO:0000313" key="5">
    <source>
        <dbReference type="Proteomes" id="UP001177023"/>
    </source>
</evidence>
<sequence>MDLSKRNVVTPQQRKNGLYHIYEWKDKKVVEVSRFNPLDIFLVCLVPSLTGCISAIVIALLFHHEQISNYNWQCGRARLPSLSRIINLPLERTIWQMVVLYHAPMRVIELTTGFIRYKRLRAHVVPNPELYDRYVYFWFGIVEVALMIAISIIGERENIKLHVILFYAFGLIGMVHFSTNIYCHRHSLYYLNPYGKIGYRFKMLFFCLYLASAPILCASFYLYWKACITIAYDIFAITEYSGVVINIAFHCLVFFDIRHKVIFSVREYVPLPPQLTDVATNKTAKDKDEKCCTCRRMLQRCVRPLLAQRFISTSLLRRAEALEAPVEPGKLRRKVEGVVDAYEDYIGIKAVKLAQAEVMEWENRLSDAQIVRREKQAEIKSIQRNLKDIHNEMDRTSRGEDRYLHLLTEEHQLIKKEKALLEAFEGHETAEREAFHQLSNRVRTSHEKERERVEKTKWWSVSASLIGALLGIIGTTIGNELRMSRLKEIVGSERTEALAQAVHEQNQKVSAFLIDMRKALHAEGSSDATQTLTIDTKDVEKLMNEIRTENERLASQMSELSRLARLEKSLETEGNVVYVGNDMQRLLDETEKKLESRMKLQTLISVVFLYAAIGVTIPLAFAFFRGN</sequence>
<dbReference type="PANTHER" id="PTHR28624">
    <property type="entry name" value="COILED-COIL DOMAIN-CONTAINING PROTEIN 51"/>
    <property type="match status" value="1"/>
</dbReference>
<feature type="domain" description="CWH43-like N-terminal" evidence="3">
    <location>
        <begin position="40"/>
        <end position="259"/>
    </location>
</feature>
<dbReference type="InterPro" id="IPR019402">
    <property type="entry name" value="CWH43_N"/>
</dbReference>
<dbReference type="Pfam" id="PF10277">
    <property type="entry name" value="Frag1"/>
    <property type="match status" value="1"/>
</dbReference>
<evidence type="ECO:0000256" key="1">
    <source>
        <dbReference type="SAM" id="Coils"/>
    </source>
</evidence>
<keyword evidence="2" id="KW-0812">Transmembrane</keyword>
<keyword evidence="5" id="KW-1185">Reference proteome</keyword>
<feature type="transmembrane region" description="Helical" evidence="2">
    <location>
        <begin position="134"/>
        <end position="153"/>
    </location>
</feature>
<feature type="coiled-coil region" evidence="1">
    <location>
        <begin position="351"/>
        <end position="392"/>
    </location>
</feature>
<organism evidence="4 5">
    <name type="scientific">Mesorhabditis spiculigera</name>
    <dbReference type="NCBI Taxonomy" id="96644"/>
    <lineage>
        <taxon>Eukaryota</taxon>
        <taxon>Metazoa</taxon>
        <taxon>Ecdysozoa</taxon>
        <taxon>Nematoda</taxon>
        <taxon>Chromadorea</taxon>
        <taxon>Rhabditida</taxon>
        <taxon>Rhabditina</taxon>
        <taxon>Rhabditomorpha</taxon>
        <taxon>Rhabditoidea</taxon>
        <taxon>Rhabditidae</taxon>
        <taxon>Mesorhabditinae</taxon>
        <taxon>Mesorhabditis</taxon>
    </lineage>
</organism>
<dbReference type="EMBL" id="CATQJA010000646">
    <property type="protein sequence ID" value="CAJ0562443.1"/>
    <property type="molecule type" value="Genomic_DNA"/>
</dbReference>
<evidence type="ECO:0000259" key="3">
    <source>
        <dbReference type="Pfam" id="PF10277"/>
    </source>
</evidence>
<feature type="transmembrane region" description="Helical" evidence="2">
    <location>
        <begin position="203"/>
        <end position="224"/>
    </location>
</feature>
<dbReference type="InterPro" id="IPR037660">
    <property type="entry name" value="CCDC51"/>
</dbReference>
<comment type="caution">
    <text evidence="4">The sequence shown here is derived from an EMBL/GenBank/DDBJ whole genome shotgun (WGS) entry which is preliminary data.</text>
</comment>
<evidence type="ECO:0000313" key="4">
    <source>
        <dbReference type="EMBL" id="CAJ0562443.1"/>
    </source>
</evidence>
<accession>A0AA36C8H2</accession>
<dbReference type="AlphaFoldDB" id="A0AA36C8H2"/>
<name>A0AA36C8H2_9BILA</name>
<dbReference type="Proteomes" id="UP001177023">
    <property type="component" value="Unassembled WGS sequence"/>
</dbReference>
<feature type="coiled-coil region" evidence="1">
    <location>
        <begin position="536"/>
        <end position="563"/>
    </location>
</feature>
<evidence type="ECO:0000256" key="2">
    <source>
        <dbReference type="SAM" id="Phobius"/>
    </source>
</evidence>
<feature type="transmembrane region" description="Helical" evidence="2">
    <location>
        <begin position="602"/>
        <end position="624"/>
    </location>
</feature>
<feature type="non-terminal residue" evidence="4">
    <location>
        <position position="627"/>
    </location>
</feature>
<gene>
    <name evidence="4" type="ORF">MSPICULIGERA_LOCUS2126</name>
</gene>
<feature type="transmembrane region" description="Helical" evidence="2">
    <location>
        <begin position="159"/>
        <end position="182"/>
    </location>
</feature>
<proteinExistence type="predicted"/>
<feature type="transmembrane region" description="Helical" evidence="2">
    <location>
        <begin position="40"/>
        <end position="62"/>
    </location>
</feature>
<feature type="transmembrane region" description="Helical" evidence="2">
    <location>
        <begin position="458"/>
        <end position="477"/>
    </location>
</feature>
<keyword evidence="2" id="KW-1133">Transmembrane helix</keyword>
<keyword evidence="2" id="KW-0472">Membrane</keyword>
<keyword evidence="1" id="KW-0175">Coiled coil</keyword>
<dbReference type="PANTHER" id="PTHR28624:SF1">
    <property type="entry name" value="MITOCHONDRIAL POTASSIUM CHANNEL"/>
    <property type="match status" value="1"/>
</dbReference>
<protein>
    <recommendedName>
        <fullName evidence="3">CWH43-like N-terminal domain-containing protein</fullName>
    </recommendedName>
</protein>
<reference evidence="4" key="1">
    <citation type="submission" date="2023-06" db="EMBL/GenBank/DDBJ databases">
        <authorList>
            <person name="Delattre M."/>
        </authorList>
    </citation>
    <scope>NUCLEOTIDE SEQUENCE</scope>
    <source>
        <strain evidence="4">AF72</strain>
    </source>
</reference>